<proteinExistence type="predicted"/>
<evidence type="ECO:0000313" key="1">
    <source>
        <dbReference type="EMBL" id="MBE1426622.1"/>
    </source>
</evidence>
<gene>
    <name evidence="1" type="ORF">H4684_003288</name>
</gene>
<evidence type="ECO:0000313" key="2">
    <source>
        <dbReference type="Proteomes" id="UP000639010"/>
    </source>
</evidence>
<organism evidence="1 2">
    <name type="scientific">Desulfomicrobium macestii</name>
    <dbReference type="NCBI Taxonomy" id="90731"/>
    <lineage>
        <taxon>Bacteria</taxon>
        <taxon>Pseudomonadati</taxon>
        <taxon>Thermodesulfobacteriota</taxon>
        <taxon>Desulfovibrionia</taxon>
        <taxon>Desulfovibrionales</taxon>
        <taxon>Desulfomicrobiaceae</taxon>
        <taxon>Desulfomicrobium</taxon>
    </lineage>
</organism>
<dbReference type="Proteomes" id="UP000639010">
    <property type="component" value="Unassembled WGS sequence"/>
</dbReference>
<sequence>MDLADLKEGDIFCVGLISGATIIGAYQKATEGIIDAFFVSLIRDPESQEKTFCFKPVLSCAAKQVISGRALVLMMESGSVIGIYEPAPTVLSAYKYFIDNEQLVGKVIYDHLYEQGPSKEFVDKLMADMPKPKPRCEDGVIKGVFGPDFKMMEIDEKEEG</sequence>
<dbReference type="EMBL" id="JADBGG010000030">
    <property type="protein sequence ID" value="MBE1426622.1"/>
    <property type="molecule type" value="Genomic_DNA"/>
</dbReference>
<reference evidence="1 2" key="1">
    <citation type="submission" date="2020-10" db="EMBL/GenBank/DDBJ databases">
        <title>Genomic Encyclopedia of Type Strains, Phase IV (KMG-IV): sequencing the most valuable type-strain genomes for metagenomic binning, comparative biology and taxonomic classification.</title>
        <authorList>
            <person name="Goeker M."/>
        </authorList>
    </citation>
    <scope>NUCLEOTIDE SEQUENCE [LARGE SCALE GENOMIC DNA]</scope>
    <source>
        <strain evidence="1 2">DSM 4194</strain>
    </source>
</reference>
<protein>
    <submittedName>
        <fullName evidence="1">Uncharacterized protein</fullName>
    </submittedName>
</protein>
<name>A0ABR9H7C9_9BACT</name>
<keyword evidence="2" id="KW-1185">Reference proteome</keyword>
<dbReference type="RefSeq" id="WP_192624549.1">
    <property type="nucleotide sequence ID" value="NZ_JADBGG010000030.1"/>
</dbReference>
<comment type="caution">
    <text evidence="1">The sequence shown here is derived from an EMBL/GenBank/DDBJ whole genome shotgun (WGS) entry which is preliminary data.</text>
</comment>
<accession>A0ABR9H7C9</accession>